<name>A0A091DDY5_FUKDA</name>
<feature type="domain" description="C2H2-type" evidence="11">
    <location>
        <begin position="272"/>
        <end position="292"/>
    </location>
</feature>
<evidence type="ECO:0000256" key="7">
    <source>
        <dbReference type="ARBA" id="ARBA00023015"/>
    </source>
</evidence>
<dbReference type="GO" id="GO:0005634">
    <property type="term" value="C:nucleus"/>
    <property type="evidence" value="ECO:0007669"/>
    <property type="project" value="UniProtKB-SubCell"/>
</dbReference>
<proteinExistence type="inferred from homology"/>
<feature type="domain" description="C2H2-type" evidence="11">
    <location>
        <begin position="130"/>
        <end position="157"/>
    </location>
</feature>
<dbReference type="Proteomes" id="UP000028990">
    <property type="component" value="Unassembled WGS sequence"/>
</dbReference>
<keyword evidence="13" id="KW-1185">Reference proteome</keyword>
<feature type="compositionally biased region" description="Basic and acidic residues" evidence="10">
    <location>
        <begin position="170"/>
        <end position="188"/>
    </location>
</feature>
<keyword evidence="6" id="KW-0862">Zinc</keyword>
<dbReference type="PANTHER" id="PTHR23226">
    <property type="entry name" value="ZINC FINGER AND SCAN DOMAIN-CONTAINING"/>
    <property type="match status" value="1"/>
</dbReference>
<comment type="similarity">
    <text evidence="2">Belongs to the krueppel C2H2-type zinc-finger protein family.</text>
</comment>
<reference evidence="12 13" key="1">
    <citation type="submission" date="2013-11" db="EMBL/GenBank/DDBJ databases">
        <title>The Damaraland mole rat (Fukomys damarensis) genome and evolution of African mole rats.</title>
        <authorList>
            <person name="Gladyshev V.N."/>
            <person name="Fang X."/>
        </authorList>
    </citation>
    <scope>NUCLEOTIDE SEQUENCE [LARGE SCALE GENOMIC DNA]</scope>
    <source>
        <tissue evidence="12">Liver</tissue>
    </source>
</reference>
<feature type="region of interest" description="Disordered" evidence="10">
    <location>
        <begin position="148"/>
        <end position="215"/>
    </location>
</feature>
<accession>A0A091DDY5</accession>
<evidence type="ECO:0000256" key="6">
    <source>
        <dbReference type="ARBA" id="ARBA00022833"/>
    </source>
</evidence>
<feature type="domain" description="C2H2-type" evidence="11">
    <location>
        <begin position="244"/>
        <end position="271"/>
    </location>
</feature>
<dbReference type="SUPFAM" id="SSF57667">
    <property type="entry name" value="beta-beta-alpha zinc fingers"/>
    <property type="match status" value="1"/>
</dbReference>
<evidence type="ECO:0000256" key="8">
    <source>
        <dbReference type="ARBA" id="ARBA00023242"/>
    </source>
</evidence>
<feature type="compositionally biased region" description="Low complexity" evidence="10">
    <location>
        <begin position="21"/>
        <end position="36"/>
    </location>
</feature>
<dbReference type="GO" id="GO:0008270">
    <property type="term" value="F:zinc ion binding"/>
    <property type="evidence" value="ECO:0007669"/>
    <property type="project" value="UniProtKB-KW"/>
</dbReference>
<keyword evidence="8" id="KW-0539">Nucleus</keyword>
<feature type="compositionally biased region" description="Acidic residues" evidence="10">
    <location>
        <begin position="39"/>
        <end position="48"/>
    </location>
</feature>
<evidence type="ECO:0000313" key="13">
    <source>
        <dbReference type="Proteomes" id="UP000028990"/>
    </source>
</evidence>
<dbReference type="InterPro" id="IPR013087">
    <property type="entry name" value="Znf_C2H2_type"/>
</dbReference>
<protein>
    <submittedName>
        <fullName evidence="12">Zinc finger imprinted 3</fullName>
    </submittedName>
</protein>
<dbReference type="PANTHER" id="PTHR23226:SF416">
    <property type="entry name" value="FI01424P"/>
    <property type="match status" value="1"/>
</dbReference>
<feature type="compositionally biased region" description="Basic residues" evidence="10">
    <location>
        <begin position="158"/>
        <end position="168"/>
    </location>
</feature>
<keyword evidence="5 9" id="KW-0863">Zinc-finger</keyword>
<dbReference type="EMBL" id="KN122452">
    <property type="protein sequence ID" value="KFO30354.1"/>
    <property type="molecule type" value="Genomic_DNA"/>
</dbReference>
<dbReference type="PROSITE" id="PS50157">
    <property type="entry name" value="ZINC_FINGER_C2H2_2"/>
    <property type="match status" value="3"/>
</dbReference>
<comment type="subcellular location">
    <subcellularLocation>
        <location evidence="1">Nucleus</location>
    </subcellularLocation>
</comment>
<organism evidence="12 13">
    <name type="scientific">Fukomys damarensis</name>
    <name type="common">Damaraland mole rat</name>
    <name type="synonym">Cryptomys damarensis</name>
    <dbReference type="NCBI Taxonomy" id="885580"/>
    <lineage>
        <taxon>Eukaryota</taxon>
        <taxon>Metazoa</taxon>
        <taxon>Chordata</taxon>
        <taxon>Craniata</taxon>
        <taxon>Vertebrata</taxon>
        <taxon>Euteleostomi</taxon>
        <taxon>Mammalia</taxon>
        <taxon>Eutheria</taxon>
        <taxon>Euarchontoglires</taxon>
        <taxon>Glires</taxon>
        <taxon>Rodentia</taxon>
        <taxon>Hystricomorpha</taxon>
        <taxon>Bathyergidae</taxon>
        <taxon>Fukomys</taxon>
    </lineage>
</organism>
<dbReference type="GO" id="GO:0000978">
    <property type="term" value="F:RNA polymerase II cis-regulatory region sequence-specific DNA binding"/>
    <property type="evidence" value="ECO:0007669"/>
    <property type="project" value="TreeGrafter"/>
</dbReference>
<keyword evidence="7" id="KW-0805">Transcription regulation</keyword>
<evidence type="ECO:0000313" key="12">
    <source>
        <dbReference type="EMBL" id="KFO30354.1"/>
    </source>
</evidence>
<dbReference type="InterPro" id="IPR036236">
    <property type="entry name" value="Znf_C2H2_sf"/>
</dbReference>
<sequence>MRDTRCLHSEGNFHQQHSDHSSLPIHSSFSSPSAPSFEDLGEREETLEDSQRSPRPSIPCLSLDVVGGVFGHNGHLKDTEAAAARQDDFTHVAVTFTPKEWSGGASSPHPGILWGRCSELGASSRKWACAHCAHCTEAFALRSDLVKQRRAHTGEKPHRSRRSHRTLHKPQADHDPRPLAHPGQEGRSRASCAAGPSSRRRTSRSTGCAAQRGEGPRPQLLQEAFFWKSNLRTHKKTHTEERAHACKQCGKCFIQKGGPGLREQSHTGQKPHRCAECGKAFAHKFYRTRHSR</sequence>
<evidence type="ECO:0000256" key="4">
    <source>
        <dbReference type="ARBA" id="ARBA00022737"/>
    </source>
</evidence>
<feature type="region of interest" description="Disordered" evidence="10">
    <location>
        <begin position="1"/>
        <end position="58"/>
    </location>
</feature>
<evidence type="ECO:0000256" key="1">
    <source>
        <dbReference type="ARBA" id="ARBA00004123"/>
    </source>
</evidence>
<evidence type="ECO:0000259" key="11">
    <source>
        <dbReference type="PROSITE" id="PS50157"/>
    </source>
</evidence>
<evidence type="ECO:0000256" key="3">
    <source>
        <dbReference type="ARBA" id="ARBA00022723"/>
    </source>
</evidence>
<feature type="compositionally biased region" description="Basic and acidic residues" evidence="10">
    <location>
        <begin position="148"/>
        <end position="157"/>
    </location>
</feature>
<dbReference type="GO" id="GO:0000981">
    <property type="term" value="F:DNA-binding transcription factor activity, RNA polymerase II-specific"/>
    <property type="evidence" value="ECO:0007669"/>
    <property type="project" value="TreeGrafter"/>
</dbReference>
<keyword evidence="7" id="KW-0804">Transcription</keyword>
<dbReference type="Gene3D" id="3.30.160.60">
    <property type="entry name" value="Classic Zinc Finger"/>
    <property type="match status" value="3"/>
</dbReference>
<evidence type="ECO:0000256" key="2">
    <source>
        <dbReference type="ARBA" id="ARBA00006991"/>
    </source>
</evidence>
<gene>
    <name evidence="12" type="ORF">H920_08283</name>
</gene>
<evidence type="ECO:0000256" key="10">
    <source>
        <dbReference type="SAM" id="MobiDB-lite"/>
    </source>
</evidence>
<keyword evidence="4" id="KW-0677">Repeat</keyword>
<evidence type="ECO:0000256" key="5">
    <source>
        <dbReference type="ARBA" id="ARBA00022771"/>
    </source>
</evidence>
<dbReference type="AlphaFoldDB" id="A0A091DDY5"/>
<dbReference type="eggNOG" id="KOG1721">
    <property type="taxonomic scope" value="Eukaryota"/>
</dbReference>
<dbReference type="FunFam" id="3.30.160.60:FF:000446">
    <property type="entry name" value="Zinc finger protein"/>
    <property type="match status" value="1"/>
</dbReference>
<evidence type="ECO:0000256" key="9">
    <source>
        <dbReference type="PROSITE-ProRule" id="PRU00042"/>
    </source>
</evidence>
<keyword evidence="3" id="KW-0479">Metal-binding</keyword>